<dbReference type="RefSeq" id="XP_025361524.1">
    <property type="nucleotide sequence ID" value="XM_025506473.1"/>
</dbReference>
<dbReference type="GO" id="GO:0005737">
    <property type="term" value="C:cytoplasm"/>
    <property type="evidence" value="ECO:0007669"/>
    <property type="project" value="TreeGrafter"/>
</dbReference>
<dbReference type="Gene3D" id="3.40.50.720">
    <property type="entry name" value="NAD(P)-binding Rossmann-like Domain"/>
    <property type="match status" value="2"/>
</dbReference>
<dbReference type="PANTHER" id="PTHR48079">
    <property type="entry name" value="PROTEIN YEEZ"/>
    <property type="match status" value="1"/>
</dbReference>
<evidence type="ECO:0000256" key="1">
    <source>
        <dbReference type="SAM" id="Phobius"/>
    </source>
</evidence>
<feature type="domain" description="NAD(P)-binding" evidence="2">
    <location>
        <begin position="20"/>
        <end position="108"/>
    </location>
</feature>
<sequence length="369" mass="40302">MSSHTSIPSGKRTLFLIGPGFIGGTILSQLLASRPSDFHIKVLTRRQEQADQLKAQGIHETILGSLDDTDLIASHAKTADVIIHAATADHAPSALAVADGLKQRDTSRGRAIFIHTSGNDELVGAGEPGMSKEDRKVSDAWQDEEIEKRMRKDAYHRQVDGPLREAIMNDEAEQKYNIRTVILMPPLIYGISPSAFGSRLSIQTPMLARSMLARGPFVLSEGHRGGWNAVSVDDVASTYLVTLKELEKEAATTGKGRHYVFPSEPEPFSWKEHIDAVSSRVLAHTGASPSSVRTISTPDDFEAAVGGKEENPYAPCLTSVVFDEEHNGYTRPERLTKEWGFKHQSTGVIKSILEGGELEGLLKEEAKKA</sequence>
<feature type="transmembrane region" description="Helical" evidence="1">
    <location>
        <begin position="12"/>
        <end position="32"/>
    </location>
</feature>
<evidence type="ECO:0000313" key="3">
    <source>
        <dbReference type="EMBL" id="PWN26912.1"/>
    </source>
</evidence>
<dbReference type="EMBL" id="KZ819670">
    <property type="protein sequence ID" value="PWN26912.1"/>
    <property type="molecule type" value="Genomic_DNA"/>
</dbReference>
<name>A0A316UNM8_9BASI</name>
<dbReference type="GO" id="GO:0004029">
    <property type="term" value="F:aldehyde dehydrogenase (NAD+) activity"/>
    <property type="evidence" value="ECO:0007669"/>
    <property type="project" value="TreeGrafter"/>
</dbReference>
<evidence type="ECO:0000259" key="2">
    <source>
        <dbReference type="Pfam" id="PF13460"/>
    </source>
</evidence>
<dbReference type="InterPro" id="IPR051783">
    <property type="entry name" value="NAD(P)-dependent_oxidoreduct"/>
</dbReference>
<dbReference type="Pfam" id="PF13460">
    <property type="entry name" value="NAD_binding_10"/>
    <property type="match status" value="1"/>
</dbReference>
<keyword evidence="4" id="KW-1185">Reference proteome</keyword>
<organism evidence="3 4">
    <name type="scientific">Jaminaea rosea</name>
    <dbReference type="NCBI Taxonomy" id="1569628"/>
    <lineage>
        <taxon>Eukaryota</taxon>
        <taxon>Fungi</taxon>
        <taxon>Dikarya</taxon>
        <taxon>Basidiomycota</taxon>
        <taxon>Ustilaginomycotina</taxon>
        <taxon>Exobasidiomycetes</taxon>
        <taxon>Microstromatales</taxon>
        <taxon>Microstromatales incertae sedis</taxon>
        <taxon>Jaminaea</taxon>
    </lineage>
</organism>
<keyword evidence="1" id="KW-0812">Transmembrane</keyword>
<keyword evidence="1" id="KW-0472">Membrane</keyword>
<dbReference type="GeneID" id="37028296"/>
<dbReference type="STRING" id="1569628.A0A316UNM8"/>
<dbReference type="InterPro" id="IPR036291">
    <property type="entry name" value="NAD(P)-bd_dom_sf"/>
</dbReference>
<accession>A0A316UNM8</accession>
<reference evidence="3 4" key="1">
    <citation type="journal article" date="2018" name="Mol. Biol. Evol.">
        <title>Broad Genomic Sampling Reveals a Smut Pathogenic Ancestry of the Fungal Clade Ustilaginomycotina.</title>
        <authorList>
            <person name="Kijpornyongpan T."/>
            <person name="Mondo S.J."/>
            <person name="Barry K."/>
            <person name="Sandor L."/>
            <person name="Lee J."/>
            <person name="Lipzen A."/>
            <person name="Pangilinan J."/>
            <person name="LaButti K."/>
            <person name="Hainaut M."/>
            <person name="Henrissat B."/>
            <person name="Grigoriev I.V."/>
            <person name="Spatafora J.W."/>
            <person name="Aime M.C."/>
        </authorList>
    </citation>
    <scope>NUCLEOTIDE SEQUENCE [LARGE SCALE GENOMIC DNA]</scope>
    <source>
        <strain evidence="3 4">MCA 5214</strain>
    </source>
</reference>
<dbReference type="AlphaFoldDB" id="A0A316UNM8"/>
<dbReference type="InterPro" id="IPR016040">
    <property type="entry name" value="NAD(P)-bd_dom"/>
</dbReference>
<dbReference type="Proteomes" id="UP000245884">
    <property type="component" value="Unassembled WGS sequence"/>
</dbReference>
<dbReference type="SUPFAM" id="SSF51735">
    <property type="entry name" value="NAD(P)-binding Rossmann-fold domains"/>
    <property type="match status" value="1"/>
</dbReference>
<proteinExistence type="predicted"/>
<evidence type="ECO:0000313" key="4">
    <source>
        <dbReference type="Proteomes" id="UP000245884"/>
    </source>
</evidence>
<dbReference type="PANTHER" id="PTHR48079:SF6">
    <property type="entry name" value="NAD(P)-BINDING DOMAIN-CONTAINING PROTEIN-RELATED"/>
    <property type="match status" value="1"/>
</dbReference>
<keyword evidence="1" id="KW-1133">Transmembrane helix</keyword>
<gene>
    <name evidence="3" type="ORF">BDZ90DRAFT_233006</name>
</gene>
<dbReference type="OrthoDB" id="10262413at2759"/>
<protein>
    <recommendedName>
        <fullName evidence="2">NAD(P)-binding domain-containing protein</fullName>
    </recommendedName>
</protein>